<dbReference type="SUPFAM" id="SSF53383">
    <property type="entry name" value="PLP-dependent transferases"/>
    <property type="match status" value="1"/>
</dbReference>
<evidence type="ECO:0000256" key="3">
    <source>
        <dbReference type="ARBA" id="ARBA00022679"/>
    </source>
</evidence>
<dbReference type="GO" id="GO:0008483">
    <property type="term" value="F:transaminase activity"/>
    <property type="evidence" value="ECO:0007669"/>
    <property type="project" value="UniProtKB-KW"/>
</dbReference>
<dbReference type="Pfam" id="PF00202">
    <property type="entry name" value="Aminotran_3"/>
    <property type="match status" value="1"/>
</dbReference>
<dbReference type="PANTHER" id="PTHR11986:SF79">
    <property type="entry name" value="ACETYLORNITHINE AMINOTRANSFERASE, MITOCHONDRIAL"/>
    <property type="match status" value="1"/>
</dbReference>
<protein>
    <submittedName>
        <fullName evidence="6">Putative aminotransferase</fullName>
        <ecNumber evidence="6">2.6.1.-</ecNumber>
    </submittedName>
</protein>
<dbReference type="InterPro" id="IPR015421">
    <property type="entry name" value="PyrdxlP-dep_Trfase_major"/>
</dbReference>
<evidence type="ECO:0000313" key="7">
    <source>
        <dbReference type="Proteomes" id="UP000007881"/>
    </source>
</evidence>
<dbReference type="Gene3D" id="3.40.640.10">
    <property type="entry name" value="Type I PLP-dependent aspartate aminotransferase-like (Major domain)"/>
    <property type="match status" value="1"/>
</dbReference>
<evidence type="ECO:0000256" key="2">
    <source>
        <dbReference type="ARBA" id="ARBA00022576"/>
    </source>
</evidence>
<dbReference type="GO" id="GO:0030170">
    <property type="term" value="F:pyridoxal phosphate binding"/>
    <property type="evidence" value="ECO:0007669"/>
    <property type="project" value="InterPro"/>
</dbReference>
<comment type="similarity">
    <text evidence="5">Belongs to the class-III pyridoxal-phosphate-dependent aminotransferase family.</text>
</comment>
<gene>
    <name evidence="6" type="ordered locus">PSMK_20540</name>
</gene>
<dbReference type="PIRSF" id="PIRSF000521">
    <property type="entry name" value="Transaminase_4ab_Lys_Orn"/>
    <property type="match status" value="1"/>
</dbReference>
<sequence>MPEAKPLLAEQLASDPRLAEARRLIAEAVGEHQAAVDGPRPADPARAAGHQQAVDSFFASRGAPLWYPYLGSGFGVGPLVELGDGSVKWDMLSGIGVHHFGHLHPEFVDAGLDAALSDTVMQGGFQHNADAAECMARFIRLAQAPPVGGGTGSSLSHCFLTTSGAMANENSFKMAFQKRALEGHPADRMLAFEGTFCGRTLALSAMSDKPGNRVGLPLAMNVDYVPFLDPADEAGSTQRAVKRLQEHLARWPGHHAGMKLELVIGEGGFYPGSRDFFAALVGPLKEAGVAVICDEIQTFGRTSRPFAFQHFGLDEHVDLVNVGKATQVCCTLFTDAWAPKPGLIAQTFSGATSSIRAGLRVLEACENGGLFETDADRGHVLALGDAVRGRVRAYAAKHPDRVTGPYGVGCMFAFQPGDGSMATARKLCETLFDAGLIAFVCGRAVTRVRFLLPAGGMSIEQGHAVCDLLEEVLDGFQW</sequence>
<dbReference type="Proteomes" id="UP000007881">
    <property type="component" value="Chromosome"/>
</dbReference>
<keyword evidence="4 5" id="KW-0663">Pyridoxal phosphate</keyword>
<keyword evidence="7" id="KW-1185">Reference proteome</keyword>
<organism evidence="6 7">
    <name type="scientific">Phycisphaera mikurensis (strain NBRC 102666 / KCTC 22515 / FYK2301M01)</name>
    <dbReference type="NCBI Taxonomy" id="1142394"/>
    <lineage>
        <taxon>Bacteria</taxon>
        <taxon>Pseudomonadati</taxon>
        <taxon>Planctomycetota</taxon>
        <taxon>Phycisphaerae</taxon>
        <taxon>Phycisphaerales</taxon>
        <taxon>Phycisphaeraceae</taxon>
        <taxon>Phycisphaera</taxon>
    </lineage>
</organism>
<dbReference type="RefSeq" id="WP_014437431.1">
    <property type="nucleotide sequence ID" value="NC_017080.1"/>
</dbReference>
<dbReference type="GO" id="GO:0042802">
    <property type="term" value="F:identical protein binding"/>
    <property type="evidence" value="ECO:0007669"/>
    <property type="project" value="TreeGrafter"/>
</dbReference>
<evidence type="ECO:0000256" key="1">
    <source>
        <dbReference type="ARBA" id="ARBA00001933"/>
    </source>
</evidence>
<dbReference type="AlphaFoldDB" id="I0IG25"/>
<dbReference type="Gene3D" id="3.90.1150.10">
    <property type="entry name" value="Aspartate Aminotransferase, domain 1"/>
    <property type="match status" value="1"/>
</dbReference>
<comment type="cofactor">
    <cofactor evidence="1">
        <name>pyridoxal 5'-phosphate</name>
        <dbReference type="ChEBI" id="CHEBI:597326"/>
    </cofactor>
</comment>
<dbReference type="InterPro" id="IPR005814">
    <property type="entry name" value="Aminotrans_3"/>
</dbReference>
<keyword evidence="2 6" id="KW-0032">Aminotransferase</keyword>
<evidence type="ECO:0000313" key="6">
    <source>
        <dbReference type="EMBL" id="BAM04213.1"/>
    </source>
</evidence>
<dbReference type="InterPro" id="IPR015424">
    <property type="entry name" value="PyrdxlP-dep_Trfase"/>
</dbReference>
<dbReference type="eggNOG" id="COG0160">
    <property type="taxonomic scope" value="Bacteria"/>
</dbReference>
<accession>I0IG25</accession>
<dbReference type="PANTHER" id="PTHR11986">
    <property type="entry name" value="AMINOTRANSFERASE CLASS III"/>
    <property type="match status" value="1"/>
</dbReference>
<evidence type="ECO:0000256" key="5">
    <source>
        <dbReference type="RuleBase" id="RU003560"/>
    </source>
</evidence>
<dbReference type="STRING" id="1142394.PSMK_20540"/>
<dbReference type="EC" id="2.6.1.-" evidence="6"/>
<dbReference type="InterPro" id="IPR015422">
    <property type="entry name" value="PyrdxlP-dep_Trfase_small"/>
</dbReference>
<dbReference type="OrthoDB" id="241503at2"/>
<dbReference type="PATRIC" id="fig|1142394.8.peg.2117"/>
<name>I0IG25_PHYMF</name>
<reference evidence="6 7" key="1">
    <citation type="submission" date="2012-02" db="EMBL/GenBank/DDBJ databases">
        <title>Complete genome sequence of Phycisphaera mikurensis NBRC 102666.</title>
        <authorList>
            <person name="Ankai A."/>
            <person name="Hosoyama A."/>
            <person name="Terui Y."/>
            <person name="Sekine M."/>
            <person name="Fukai R."/>
            <person name="Kato Y."/>
            <person name="Nakamura S."/>
            <person name="Yamada-Narita S."/>
            <person name="Kawakoshi A."/>
            <person name="Fukunaga Y."/>
            <person name="Yamazaki S."/>
            <person name="Fujita N."/>
        </authorList>
    </citation>
    <scope>NUCLEOTIDE SEQUENCE [LARGE SCALE GENOMIC DNA]</scope>
    <source>
        <strain evidence="7">NBRC 102666 / KCTC 22515 / FYK2301M01</strain>
    </source>
</reference>
<evidence type="ECO:0000256" key="4">
    <source>
        <dbReference type="ARBA" id="ARBA00022898"/>
    </source>
</evidence>
<keyword evidence="3 6" id="KW-0808">Transferase</keyword>
<proteinExistence type="inferred from homology"/>
<dbReference type="InterPro" id="IPR050103">
    <property type="entry name" value="Class-III_PLP-dep_AT"/>
</dbReference>
<dbReference type="KEGG" id="phm:PSMK_20540"/>
<dbReference type="HOGENOM" id="CLU_587511_0_0_0"/>
<dbReference type="EMBL" id="AP012338">
    <property type="protein sequence ID" value="BAM04213.1"/>
    <property type="molecule type" value="Genomic_DNA"/>
</dbReference>